<dbReference type="Gene3D" id="3.30.1540.20">
    <property type="entry name" value="MutL, C-terminal domain, dimerisation subdomain"/>
    <property type="match status" value="1"/>
</dbReference>
<dbReference type="InterPro" id="IPR020568">
    <property type="entry name" value="Ribosomal_Su5_D2-typ_SF"/>
</dbReference>
<dbReference type="InterPro" id="IPR037198">
    <property type="entry name" value="MutL_C_sf"/>
</dbReference>
<dbReference type="PANTHER" id="PTHR10073">
    <property type="entry name" value="DNA MISMATCH REPAIR PROTEIN MLH, PMS, MUTL"/>
    <property type="match status" value="1"/>
</dbReference>
<dbReference type="GO" id="GO:0006298">
    <property type="term" value="P:mismatch repair"/>
    <property type="evidence" value="ECO:0007669"/>
    <property type="project" value="InterPro"/>
</dbReference>
<evidence type="ECO:0000259" key="5">
    <source>
        <dbReference type="SMART" id="SM00853"/>
    </source>
</evidence>
<dbReference type="Pfam" id="PF08676">
    <property type="entry name" value="MutL_C"/>
    <property type="match status" value="1"/>
</dbReference>
<dbReference type="InterPro" id="IPR020667">
    <property type="entry name" value="DNA_mismatch_repair_MutL"/>
</dbReference>
<dbReference type="GO" id="GO:0005524">
    <property type="term" value="F:ATP binding"/>
    <property type="evidence" value="ECO:0007669"/>
    <property type="project" value="InterPro"/>
</dbReference>
<dbReference type="NCBIfam" id="NF000949">
    <property type="entry name" value="PRK00095.1-2"/>
    <property type="match status" value="1"/>
</dbReference>
<sequence length="628" mass="69434">MSHRIQQMPNQLINQIAAGEVVERPASVVKELLENSLDAGSTKIDIEIEQGGVKLIRIRDNGHGIHHDDLALALSRHATSKIRSLDDLEQIKSLGFRGEALPSIASISRMSITSRQEGSEGFVVRGQDSETAEVSPAAHATGTTIEVRDLFYNVPARRKFMRTEKTEFNHLDDVVKRIALSHFNIDITLSHNQRVVRQWRAAHEQKAMEQRIAEVCGKPFIEQSQYMSFEAANLKLDGWIAYPSFSRSQADMQYFFVNGRMIRDKLVTHAVRQAYRDVLYHGRHPAYVLYLQLDPVLVDVNAHPTKHEVRFREGRLVHDFLFRGIHKALADIRPADASPADATLGEAAAEGAMPVAVASPAASSVAEAAASYGRAADDSPTTGRGFSPARYAAPTRQTNMALQVEEQIKAFTHLSQSLPMNEADAGSAAGDAADIPPLGFAIAQLHGVFILSQTAQGMVVVDMHAAHERITYERLKQAMDKGSLVSQPLLVPISMNLSEKEAELAEEQAALFAELGFELDRSSPESIRIRQVPVILARADAESLVRDVLSDVLSYGSSQRIRDAINQVLGTMACHGSVRANRQLTLPEMNALLRDMEQTERSGQCNHGRPTWTEFSLDAIDKWFMRGK</sequence>
<dbReference type="InterPro" id="IPR014721">
    <property type="entry name" value="Ribsml_uS5_D2-typ_fold_subgr"/>
</dbReference>
<dbReference type="Pfam" id="PF13589">
    <property type="entry name" value="HATPase_c_3"/>
    <property type="match status" value="1"/>
</dbReference>
<proteinExistence type="inferred from homology"/>
<gene>
    <name evidence="7" type="ORF">MNBD_GAMMA09-139</name>
</gene>
<accession>A0A3B0Y6T9</accession>
<organism evidence="7">
    <name type="scientific">hydrothermal vent metagenome</name>
    <dbReference type="NCBI Taxonomy" id="652676"/>
    <lineage>
        <taxon>unclassified sequences</taxon>
        <taxon>metagenomes</taxon>
        <taxon>ecological metagenomes</taxon>
    </lineage>
</organism>
<dbReference type="SUPFAM" id="SSF55874">
    <property type="entry name" value="ATPase domain of HSP90 chaperone/DNA topoisomerase II/histidine kinase"/>
    <property type="match status" value="1"/>
</dbReference>
<dbReference type="InterPro" id="IPR038973">
    <property type="entry name" value="MutL/Mlh/Pms-like"/>
</dbReference>
<dbReference type="NCBIfam" id="TIGR00585">
    <property type="entry name" value="mutl"/>
    <property type="match status" value="1"/>
</dbReference>
<dbReference type="FunFam" id="3.30.230.10:FF:000013">
    <property type="entry name" value="DNA mismatch repair endonuclease MutL"/>
    <property type="match status" value="1"/>
</dbReference>
<feature type="domain" description="DNA mismatch repair protein S5" evidence="6">
    <location>
        <begin position="212"/>
        <end position="330"/>
    </location>
</feature>
<reference evidence="7" key="1">
    <citation type="submission" date="2018-06" db="EMBL/GenBank/DDBJ databases">
        <authorList>
            <person name="Zhirakovskaya E."/>
        </authorList>
    </citation>
    <scope>NUCLEOTIDE SEQUENCE</scope>
</reference>
<feature type="domain" description="MutL C-terminal dimerisation" evidence="5">
    <location>
        <begin position="441"/>
        <end position="584"/>
    </location>
</feature>
<dbReference type="GO" id="GO:0030983">
    <property type="term" value="F:mismatched DNA binding"/>
    <property type="evidence" value="ECO:0007669"/>
    <property type="project" value="InterPro"/>
</dbReference>
<dbReference type="SMART" id="SM01340">
    <property type="entry name" value="DNA_mis_repair"/>
    <property type="match status" value="1"/>
</dbReference>
<dbReference type="EMBL" id="UOFI01000214">
    <property type="protein sequence ID" value="VAW71072.1"/>
    <property type="molecule type" value="Genomic_DNA"/>
</dbReference>
<evidence type="ECO:0000256" key="2">
    <source>
        <dbReference type="ARBA" id="ARBA00022763"/>
    </source>
</evidence>
<dbReference type="SUPFAM" id="SSF54211">
    <property type="entry name" value="Ribosomal protein S5 domain 2-like"/>
    <property type="match status" value="1"/>
</dbReference>
<dbReference type="InterPro" id="IPR036890">
    <property type="entry name" value="HATPase_C_sf"/>
</dbReference>
<dbReference type="SMART" id="SM00853">
    <property type="entry name" value="MutL_C"/>
    <property type="match status" value="1"/>
</dbReference>
<dbReference type="InterPro" id="IPR042121">
    <property type="entry name" value="MutL_C_regsub"/>
</dbReference>
<dbReference type="InterPro" id="IPR014790">
    <property type="entry name" value="MutL_C"/>
</dbReference>
<dbReference type="GO" id="GO:0140664">
    <property type="term" value="F:ATP-dependent DNA damage sensor activity"/>
    <property type="evidence" value="ECO:0007669"/>
    <property type="project" value="InterPro"/>
</dbReference>
<feature type="region of interest" description="Disordered" evidence="4">
    <location>
        <begin position="373"/>
        <end position="392"/>
    </location>
</feature>
<dbReference type="FunFam" id="3.30.565.10:FF:000003">
    <property type="entry name" value="DNA mismatch repair endonuclease MutL"/>
    <property type="match status" value="1"/>
</dbReference>
<dbReference type="PANTHER" id="PTHR10073:SF12">
    <property type="entry name" value="DNA MISMATCH REPAIR PROTEIN MLH1"/>
    <property type="match status" value="1"/>
</dbReference>
<evidence type="ECO:0000256" key="4">
    <source>
        <dbReference type="SAM" id="MobiDB-lite"/>
    </source>
</evidence>
<dbReference type="InterPro" id="IPR042120">
    <property type="entry name" value="MutL_C_dimsub"/>
</dbReference>
<comment type="similarity">
    <text evidence="1">Belongs to the DNA mismatch repair MutL/HexB family.</text>
</comment>
<dbReference type="InterPro" id="IPR013507">
    <property type="entry name" value="DNA_mismatch_S5_2-like"/>
</dbReference>
<dbReference type="InterPro" id="IPR014762">
    <property type="entry name" value="DNA_mismatch_repair_CS"/>
</dbReference>
<dbReference type="PROSITE" id="PS00058">
    <property type="entry name" value="DNA_MISMATCH_REPAIR_1"/>
    <property type="match status" value="1"/>
</dbReference>
<dbReference type="Gene3D" id="3.30.1370.100">
    <property type="entry name" value="MutL, C-terminal domain, regulatory subdomain"/>
    <property type="match status" value="1"/>
</dbReference>
<evidence type="ECO:0000256" key="3">
    <source>
        <dbReference type="ARBA" id="ARBA00023204"/>
    </source>
</evidence>
<protein>
    <submittedName>
        <fullName evidence="7">DNA mismatch repair protein MutL</fullName>
    </submittedName>
</protein>
<dbReference type="GO" id="GO:0016887">
    <property type="term" value="F:ATP hydrolysis activity"/>
    <property type="evidence" value="ECO:0007669"/>
    <property type="project" value="InterPro"/>
</dbReference>
<dbReference type="Gene3D" id="3.30.565.10">
    <property type="entry name" value="Histidine kinase-like ATPase, C-terminal domain"/>
    <property type="match status" value="1"/>
</dbReference>
<keyword evidence="3" id="KW-0234">DNA repair</keyword>
<name>A0A3B0Y6T9_9ZZZZ</name>
<dbReference type="Pfam" id="PF01119">
    <property type="entry name" value="DNA_mis_repair"/>
    <property type="match status" value="1"/>
</dbReference>
<dbReference type="AlphaFoldDB" id="A0A3B0Y6T9"/>
<evidence type="ECO:0000256" key="1">
    <source>
        <dbReference type="ARBA" id="ARBA00006082"/>
    </source>
</evidence>
<dbReference type="InterPro" id="IPR002099">
    <property type="entry name" value="MutL/Mlh/PMS"/>
</dbReference>
<dbReference type="CDD" id="cd16926">
    <property type="entry name" value="HATPase_MutL-MLH-PMS-like"/>
    <property type="match status" value="1"/>
</dbReference>
<evidence type="ECO:0000313" key="7">
    <source>
        <dbReference type="EMBL" id="VAW71072.1"/>
    </source>
</evidence>
<dbReference type="CDD" id="cd03482">
    <property type="entry name" value="MutL_Trans_MutL"/>
    <property type="match status" value="1"/>
</dbReference>
<evidence type="ECO:0000259" key="6">
    <source>
        <dbReference type="SMART" id="SM01340"/>
    </source>
</evidence>
<dbReference type="GO" id="GO:0032300">
    <property type="term" value="C:mismatch repair complex"/>
    <property type="evidence" value="ECO:0007669"/>
    <property type="project" value="InterPro"/>
</dbReference>
<dbReference type="HAMAP" id="MF_00149">
    <property type="entry name" value="DNA_mis_repair"/>
    <property type="match status" value="1"/>
</dbReference>
<dbReference type="Gene3D" id="3.30.230.10">
    <property type="match status" value="1"/>
</dbReference>
<keyword evidence="2" id="KW-0227">DNA damage</keyword>
<dbReference type="SUPFAM" id="SSF118116">
    <property type="entry name" value="DNA mismatch repair protein MutL"/>
    <property type="match status" value="1"/>
</dbReference>